<dbReference type="AlphaFoldDB" id="A0A9W8N1Z8"/>
<accession>A0A9W8N1Z8</accession>
<feature type="compositionally biased region" description="Basic and acidic residues" evidence="1">
    <location>
        <begin position="94"/>
        <end position="107"/>
    </location>
</feature>
<evidence type="ECO:0000313" key="3">
    <source>
        <dbReference type="Proteomes" id="UP001148786"/>
    </source>
</evidence>
<comment type="caution">
    <text evidence="2">The sequence shown here is derived from an EMBL/GenBank/DDBJ whole genome shotgun (WGS) entry which is preliminary data.</text>
</comment>
<feature type="region of interest" description="Disordered" evidence="1">
    <location>
        <begin position="94"/>
        <end position="119"/>
    </location>
</feature>
<proteinExistence type="predicted"/>
<evidence type="ECO:0000313" key="2">
    <source>
        <dbReference type="EMBL" id="KAJ3517606.1"/>
    </source>
</evidence>
<gene>
    <name evidence="2" type="ORF">NLJ89_g403</name>
</gene>
<reference evidence="2" key="1">
    <citation type="submission" date="2022-07" db="EMBL/GenBank/DDBJ databases">
        <title>Genome Sequence of Agrocybe chaxingu.</title>
        <authorList>
            <person name="Buettner E."/>
        </authorList>
    </citation>
    <scope>NUCLEOTIDE SEQUENCE</scope>
    <source>
        <strain evidence="2">MP-N11</strain>
    </source>
</reference>
<dbReference type="OrthoDB" id="10545416at2759"/>
<protein>
    <submittedName>
        <fullName evidence="2">Uncharacterized protein</fullName>
    </submittedName>
</protein>
<dbReference type="EMBL" id="JANKHO010000015">
    <property type="protein sequence ID" value="KAJ3517606.1"/>
    <property type="molecule type" value="Genomic_DNA"/>
</dbReference>
<name>A0A9W8N1Z8_9AGAR</name>
<evidence type="ECO:0000256" key="1">
    <source>
        <dbReference type="SAM" id="MobiDB-lite"/>
    </source>
</evidence>
<keyword evidence="3" id="KW-1185">Reference proteome</keyword>
<sequence length="255" mass="28096">MAHFFNYLRIPPFGRPRHNTDTLVAIPTHPPVEEEPFKPFIPPGCEDEHEEDSHEHEFHDGGPVIPNTLLELKVYRYRSSKDAWKHAPTVGMRVDPEREAELDERKPPTSTSARDGTLYAPPYANPAPAQTVNSTPHSIPDFAAVPRALAAAPPANFPAMKACPDGMSAYLDYGIPVTRRKQEETQSSTVDIPDDHGSCTGEEASENASPPKEPMAALRELEDVMAELDGEAMKDIALEIYRMLTEGQGAMSSVQ</sequence>
<dbReference type="Proteomes" id="UP001148786">
    <property type="component" value="Unassembled WGS sequence"/>
</dbReference>
<feature type="region of interest" description="Disordered" evidence="1">
    <location>
        <begin position="180"/>
        <end position="213"/>
    </location>
</feature>
<organism evidence="2 3">
    <name type="scientific">Agrocybe chaxingu</name>
    <dbReference type="NCBI Taxonomy" id="84603"/>
    <lineage>
        <taxon>Eukaryota</taxon>
        <taxon>Fungi</taxon>
        <taxon>Dikarya</taxon>
        <taxon>Basidiomycota</taxon>
        <taxon>Agaricomycotina</taxon>
        <taxon>Agaricomycetes</taxon>
        <taxon>Agaricomycetidae</taxon>
        <taxon>Agaricales</taxon>
        <taxon>Agaricineae</taxon>
        <taxon>Strophariaceae</taxon>
        <taxon>Agrocybe</taxon>
    </lineage>
</organism>